<keyword evidence="8" id="KW-0325">Glycoprotein</keyword>
<name>A0AAE0I772_9PEZI</name>
<organism evidence="11 12">
    <name type="scientific">Cercophora scortea</name>
    <dbReference type="NCBI Taxonomy" id="314031"/>
    <lineage>
        <taxon>Eukaryota</taxon>
        <taxon>Fungi</taxon>
        <taxon>Dikarya</taxon>
        <taxon>Ascomycota</taxon>
        <taxon>Pezizomycotina</taxon>
        <taxon>Sordariomycetes</taxon>
        <taxon>Sordariomycetidae</taxon>
        <taxon>Sordariales</taxon>
        <taxon>Lasiosphaeriaceae</taxon>
        <taxon>Cercophora</taxon>
    </lineage>
</organism>
<keyword evidence="3 10" id="KW-0812">Transmembrane</keyword>
<dbReference type="GO" id="GO:0016020">
    <property type="term" value="C:membrane"/>
    <property type="evidence" value="ECO:0007669"/>
    <property type="project" value="UniProtKB-SubCell"/>
</dbReference>
<sequence>MFALPWLHAKQKQPLPAYASLKQEDHEASDDAEGGLPRAAAGRNQLFKKRFLISFVLNIALVVAFAVRYATRNNTTTPKKLLNSPVPDFPHEIRTFKLDPLFLSLPTNESNIAWRDLPGPNGRGFINLDPNNGFNYPDTKAGLSVFHQLHCLGALRHFMWELVGGRVDTEKMLRTWPDDITKPTYDQAIHGMWHYAHCFDYLRQAVTCSADMSLEFVSENTGLAVVDGLDFPHECKNWDAIWKYAEEYA</sequence>
<reference evidence="11" key="1">
    <citation type="journal article" date="2023" name="Mol. Phylogenet. Evol.">
        <title>Genome-scale phylogeny and comparative genomics of the fungal order Sordariales.</title>
        <authorList>
            <person name="Hensen N."/>
            <person name="Bonometti L."/>
            <person name="Westerberg I."/>
            <person name="Brannstrom I.O."/>
            <person name="Guillou S."/>
            <person name="Cros-Aarteil S."/>
            <person name="Calhoun S."/>
            <person name="Haridas S."/>
            <person name="Kuo A."/>
            <person name="Mondo S."/>
            <person name="Pangilinan J."/>
            <person name="Riley R."/>
            <person name="LaButti K."/>
            <person name="Andreopoulos B."/>
            <person name="Lipzen A."/>
            <person name="Chen C."/>
            <person name="Yan M."/>
            <person name="Daum C."/>
            <person name="Ng V."/>
            <person name="Clum A."/>
            <person name="Steindorff A."/>
            <person name="Ohm R.A."/>
            <person name="Martin F."/>
            <person name="Silar P."/>
            <person name="Natvig D.O."/>
            <person name="Lalanne C."/>
            <person name="Gautier V."/>
            <person name="Ament-Velasquez S.L."/>
            <person name="Kruys A."/>
            <person name="Hutchinson M.I."/>
            <person name="Powell A.J."/>
            <person name="Barry K."/>
            <person name="Miller A.N."/>
            <person name="Grigoriev I.V."/>
            <person name="Debuchy R."/>
            <person name="Gladieux P."/>
            <person name="Hiltunen Thoren M."/>
            <person name="Johannesson H."/>
        </authorList>
    </citation>
    <scope>NUCLEOTIDE SEQUENCE</scope>
    <source>
        <strain evidence="11">SMH4131-1</strain>
    </source>
</reference>
<comment type="subcellular location">
    <subcellularLocation>
        <location evidence="1">Membrane</location>
        <topology evidence="1">Single-pass membrane protein</topology>
    </subcellularLocation>
</comment>
<comment type="caution">
    <text evidence="11">The sequence shown here is derived from an EMBL/GenBank/DDBJ whole genome shotgun (WGS) entry which is preliminary data.</text>
</comment>
<evidence type="ECO:0000256" key="2">
    <source>
        <dbReference type="ARBA" id="ARBA00004685"/>
    </source>
</evidence>
<keyword evidence="4 10" id="KW-1133">Transmembrane helix</keyword>
<accession>A0AAE0I772</accession>
<evidence type="ECO:0000256" key="1">
    <source>
        <dbReference type="ARBA" id="ARBA00004167"/>
    </source>
</evidence>
<evidence type="ECO:0000313" key="11">
    <source>
        <dbReference type="EMBL" id="KAK3319762.1"/>
    </source>
</evidence>
<dbReference type="Pfam" id="PF11807">
    <property type="entry name" value="UstYa"/>
    <property type="match status" value="1"/>
</dbReference>
<dbReference type="EMBL" id="JAUEPO010000006">
    <property type="protein sequence ID" value="KAK3319762.1"/>
    <property type="molecule type" value="Genomic_DNA"/>
</dbReference>
<evidence type="ECO:0008006" key="13">
    <source>
        <dbReference type="Google" id="ProtNLM"/>
    </source>
</evidence>
<dbReference type="Proteomes" id="UP001286456">
    <property type="component" value="Unassembled WGS sequence"/>
</dbReference>
<keyword evidence="7 10" id="KW-0472">Membrane</keyword>
<dbReference type="PANTHER" id="PTHR33365">
    <property type="entry name" value="YALI0B05434P"/>
    <property type="match status" value="1"/>
</dbReference>
<keyword evidence="5" id="KW-0560">Oxidoreductase</keyword>
<evidence type="ECO:0000256" key="7">
    <source>
        <dbReference type="ARBA" id="ARBA00023136"/>
    </source>
</evidence>
<keyword evidence="12" id="KW-1185">Reference proteome</keyword>
<dbReference type="InterPro" id="IPR021765">
    <property type="entry name" value="UstYa-like"/>
</dbReference>
<dbReference type="GO" id="GO:0043386">
    <property type="term" value="P:mycotoxin biosynthetic process"/>
    <property type="evidence" value="ECO:0007669"/>
    <property type="project" value="InterPro"/>
</dbReference>
<dbReference type="AlphaFoldDB" id="A0AAE0I772"/>
<evidence type="ECO:0000256" key="4">
    <source>
        <dbReference type="ARBA" id="ARBA00022989"/>
    </source>
</evidence>
<evidence type="ECO:0000256" key="10">
    <source>
        <dbReference type="SAM" id="Phobius"/>
    </source>
</evidence>
<comment type="pathway">
    <text evidence="2">Mycotoxin biosynthesis.</text>
</comment>
<gene>
    <name evidence="11" type="ORF">B0T19DRAFT_478823</name>
</gene>
<evidence type="ECO:0000256" key="3">
    <source>
        <dbReference type="ARBA" id="ARBA00022692"/>
    </source>
</evidence>
<dbReference type="GO" id="GO:0016491">
    <property type="term" value="F:oxidoreductase activity"/>
    <property type="evidence" value="ECO:0007669"/>
    <property type="project" value="UniProtKB-KW"/>
</dbReference>
<comment type="similarity">
    <text evidence="9">Belongs to the ustYa family.</text>
</comment>
<evidence type="ECO:0000256" key="9">
    <source>
        <dbReference type="ARBA" id="ARBA00035112"/>
    </source>
</evidence>
<evidence type="ECO:0000256" key="5">
    <source>
        <dbReference type="ARBA" id="ARBA00023002"/>
    </source>
</evidence>
<proteinExistence type="inferred from homology"/>
<feature type="transmembrane region" description="Helical" evidence="10">
    <location>
        <begin position="51"/>
        <end position="70"/>
    </location>
</feature>
<protein>
    <recommendedName>
        <fullName evidence="13">Oxidase ustYa</fullName>
    </recommendedName>
</protein>
<evidence type="ECO:0000256" key="8">
    <source>
        <dbReference type="ARBA" id="ARBA00023180"/>
    </source>
</evidence>
<dbReference type="PANTHER" id="PTHR33365:SF11">
    <property type="entry name" value="TAT PATHWAY SIGNAL SEQUENCE"/>
    <property type="match status" value="1"/>
</dbReference>
<evidence type="ECO:0000256" key="6">
    <source>
        <dbReference type="ARBA" id="ARBA00023026"/>
    </source>
</evidence>
<reference evidence="11" key="2">
    <citation type="submission" date="2023-06" db="EMBL/GenBank/DDBJ databases">
        <authorList>
            <consortium name="Lawrence Berkeley National Laboratory"/>
            <person name="Haridas S."/>
            <person name="Hensen N."/>
            <person name="Bonometti L."/>
            <person name="Westerberg I."/>
            <person name="Brannstrom I.O."/>
            <person name="Guillou S."/>
            <person name="Cros-Aarteil S."/>
            <person name="Calhoun S."/>
            <person name="Kuo A."/>
            <person name="Mondo S."/>
            <person name="Pangilinan J."/>
            <person name="Riley R."/>
            <person name="Labutti K."/>
            <person name="Andreopoulos B."/>
            <person name="Lipzen A."/>
            <person name="Chen C."/>
            <person name="Yanf M."/>
            <person name="Daum C."/>
            <person name="Ng V."/>
            <person name="Clum A."/>
            <person name="Steindorff A."/>
            <person name="Ohm R."/>
            <person name="Martin F."/>
            <person name="Silar P."/>
            <person name="Natvig D."/>
            <person name="Lalanne C."/>
            <person name="Gautier V."/>
            <person name="Ament-Velasquez S.L."/>
            <person name="Kruys A."/>
            <person name="Hutchinson M.I."/>
            <person name="Powell A.J."/>
            <person name="Barry K."/>
            <person name="Miller A.N."/>
            <person name="Grigoriev I.V."/>
            <person name="Debuchy R."/>
            <person name="Gladieux P."/>
            <person name="Thoren M.H."/>
            <person name="Johannesson H."/>
        </authorList>
    </citation>
    <scope>NUCLEOTIDE SEQUENCE</scope>
    <source>
        <strain evidence="11">SMH4131-1</strain>
    </source>
</reference>
<keyword evidence="6" id="KW-0843">Virulence</keyword>
<evidence type="ECO:0000313" key="12">
    <source>
        <dbReference type="Proteomes" id="UP001286456"/>
    </source>
</evidence>